<gene>
    <name evidence="1" type="ORF">JG687_00019621</name>
</gene>
<feature type="non-terminal residue" evidence="1">
    <location>
        <position position="1"/>
    </location>
</feature>
<evidence type="ECO:0000313" key="2">
    <source>
        <dbReference type="Proteomes" id="UP000688947"/>
    </source>
</evidence>
<dbReference type="EMBL" id="JAENGZ010003525">
    <property type="protein sequence ID" value="KAG6941487.1"/>
    <property type="molecule type" value="Genomic_DNA"/>
</dbReference>
<organism evidence="1 2">
    <name type="scientific">Phytophthora cactorum</name>
    <dbReference type="NCBI Taxonomy" id="29920"/>
    <lineage>
        <taxon>Eukaryota</taxon>
        <taxon>Sar</taxon>
        <taxon>Stramenopiles</taxon>
        <taxon>Oomycota</taxon>
        <taxon>Peronosporomycetes</taxon>
        <taxon>Peronosporales</taxon>
        <taxon>Peronosporaceae</taxon>
        <taxon>Phytophthora</taxon>
    </lineage>
</organism>
<dbReference type="AlphaFoldDB" id="A0A8T1TK42"/>
<dbReference type="OrthoDB" id="129266at2759"/>
<comment type="caution">
    <text evidence="1">The sequence shown here is derived from an EMBL/GenBank/DDBJ whole genome shotgun (WGS) entry which is preliminary data.</text>
</comment>
<evidence type="ECO:0000313" key="1">
    <source>
        <dbReference type="EMBL" id="KAG6941487.1"/>
    </source>
</evidence>
<dbReference type="VEuPathDB" id="FungiDB:PC110_g9691"/>
<name>A0A8T1TK42_9STRA</name>
<sequence length="109" mass="12030">MDLVVTGGCGPCDVLCRRSLLQDNAFNHEALMSKPMFESLFTGTSWDYSLSVPHLTLVGLSELNEWASRNIIVTAIGEEILQVFQIATNSLEDSSIPAADFNVFPEYTE</sequence>
<dbReference type="Proteomes" id="UP000688947">
    <property type="component" value="Unassembled WGS sequence"/>
</dbReference>
<protein>
    <submittedName>
        <fullName evidence="1">Uncharacterized protein</fullName>
    </submittedName>
</protein>
<proteinExistence type="predicted"/>
<accession>A0A8T1TK42</accession>
<reference evidence="1" key="1">
    <citation type="submission" date="2021-01" db="EMBL/GenBank/DDBJ databases">
        <title>Phytophthora aleatoria, a newly-described species from Pinus radiata is distinct from Phytophthora cactorum isolates based on comparative genomics.</title>
        <authorList>
            <person name="Mcdougal R."/>
            <person name="Panda P."/>
            <person name="Williams N."/>
            <person name="Studholme D.J."/>
        </authorList>
    </citation>
    <scope>NUCLEOTIDE SEQUENCE</scope>
    <source>
        <strain evidence="1">NZFS 3830</strain>
    </source>
</reference>